<protein>
    <submittedName>
        <fullName evidence="1">Uncharacterized protein</fullName>
    </submittedName>
</protein>
<proteinExistence type="predicted"/>
<evidence type="ECO:0000313" key="2">
    <source>
        <dbReference type="Proteomes" id="UP000270856"/>
    </source>
</evidence>
<comment type="caution">
    <text evidence="1">The sequence shown here is derived from an EMBL/GenBank/DDBJ whole genome shotgun (WGS) entry which is preliminary data.</text>
</comment>
<keyword evidence="2" id="KW-1185">Reference proteome</keyword>
<dbReference type="Proteomes" id="UP000270856">
    <property type="component" value="Unassembled WGS sequence"/>
</dbReference>
<dbReference type="AlphaFoldDB" id="A0A3N4NLG3"/>
<evidence type="ECO:0000313" key="1">
    <source>
        <dbReference type="EMBL" id="RPD94046.1"/>
    </source>
</evidence>
<organism evidence="1 2">
    <name type="scientific">Aureibaculum marinum</name>
    <dbReference type="NCBI Taxonomy" id="2487930"/>
    <lineage>
        <taxon>Bacteria</taxon>
        <taxon>Pseudomonadati</taxon>
        <taxon>Bacteroidota</taxon>
        <taxon>Flavobacteriia</taxon>
        <taxon>Flavobacteriales</taxon>
        <taxon>Flavobacteriaceae</taxon>
        <taxon>Aureibaculum</taxon>
    </lineage>
</organism>
<dbReference type="EMBL" id="RPFJ01000026">
    <property type="protein sequence ID" value="RPD94046.1"/>
    <property type="molecule type" value="Genomic_DNA"/>
</dbReference>
<sequence>MCNQNLEEVVLIAGGSTDAGISVTNIYFNGPSGGGDFNDAEETISWIAGGESGGGFEDEEKEDDWIRDHIEELCSDTNSTNNSSQNFSIEEPRWGQLANKEEILDEIAKVIEKTNGLAPVPQMMALKKHFGANLRFNPRTNTPFIEEDNIDVNRYVYTTEGGWLDFNHVFAAFNLTYDVGVHYALLGGKVMEEIQAMRENNHSAYAYEDLTSNYVGTYMFTKYWDDISDGNITYEKMVSEILDELGVVDPEDAPNFDYIPAYMDSNYPKNYSFKPITGNDLLEAAKKAFCNKDEKDKIKNIKARENYKR</sequence>
<reference evidence="1 2" key="1">
    <citation type="submission" date="2018-11" db="EMBL/GenBank/DDBJ databases">
        <title>Aureibaculum marinum gen. nov., sp. nov., a member of the family Flavobacteriaceae isolated from the Bohai Sea.</title>
        <authorList>
            <person name="Ji X."/>
        </authorList>
    </citation>
    <scope>NUCLEOTIDE SEQUENCE [LARGE SCALE GENOMIC DNA]</scope>
    <source>
        <strain evidence="1 2">BH-SD17</strain>
    </source>
</reference>
<gene>
    <name evidence="1" type="ORF">EGM88_12700</name>
</gene>
<accession>A0A3N4NLG3</accession>
<name>A0A3N4NLG3_9FLAO</name>